<dbReference type="InterPro" id="IPR015915">
    <property type="entry name" value="Kelch-typ_b-propeller"/>
</dbReference>
<dbReference type="Pfam" id="PF00651">
    <property type="entry name" value="BTB"/>
    <property type="match status" value="1"/>
</dbReference>
<accession>A0A8S4PID8</accession>
<keyword evidence="2" id="KW-0677">Repeat</keyword>
<evidence type="ECO:0000259" key="3">
    <source>
        <dbReference type="PROSITE" id="PS50097"/>
    </source>
</evidence>
<gene>
    <name evidence="4" type="ORF">OFUS_LOCUS18353</name>
</gene>
<dbReference type="InterPro" id="IPR011705">
    <property type="entry name" value="BACK"/>
</dbReference>
<dbReference type="Gene3D" id="2.120.10.80">
    <property type="entry name" value="Kelch-type beta propeller"/>
    <property type="match status" value="1"/>
</dbReference>
<dbReference type="PIRSF" id="PIRSF037037">
    <property type="entry name" value="Kelch-like_protein_gigaxonin"/>
    <property type="match status" value="1"/>
</dbReference>
<dbReference type="Pfam" id="PF07707">
    <property type="entry name" value="BACK"/>
    <property type="match status" value="1"/>
</dbReference>
<dbReference type="PROSITE" id="PS50097">
    <property type="entry name" value="BTB"/>
    <property type="match status" value="1"/>
</dbReference>
<evidence type="ECO:0000256" key="1">
    <source>
        <dbReference type="ARBA" id="ARBA00022441"/>
    </source>
</evidence>
<evidence type="ECO:0000313" key="5">
    <source>
        <dbReference type="Proteomes" id="UP000749559"/>
    </source>
</evidence>
<dbReference type="Gene3D" id="3.30.710.10">
    <property type="entry name" value="Potassium Channel Kv1.1, Chain A"/>
    <property type="match status" value="1"/>
</dbReference>
<reference evidence="4" key="1">
    <citation type="submission" date="2022-03" db="EMBL/GenBank/DDBJ databases">
        <authorList>
            <person name="Martin C."/>
        </authorList>
    </citation>
    <scope>NUCLEOTIDE SEQUENCE</scope>
</reference>
<dbReference type="OrthoDB" id="6104796at2759"/>
<dbReference type="Proteomes" id="UP000749559">
    <property type="component" value="Unassembled WGS sequence"/>
</dbReference>
<evidence type="ECO:0000256" key="2">
    <source>
        <dbReference type="ARBA" id="ARBA00022737"/>
    </source>
</evidence>
<name>A0A8S4PID8_OWEFU</name>
<feature type="domain" description="BTB" evidence="3">
    <location>
        <begin position="45"/>
        <end position="104"/>
    </location>
</feature>
<dbReference type="SUPFAM" id="SSF117281">
    <property type="entry name" value="Kelch motif"/>
    <property type="match status" value="1"/>
</dbReference>
<sequence length="612" mass="69214">MSSSGSEGHIDSISDSLPEHITAGQMNVIYFKTQLNELWRDNVFTDITLEVEGKQFNCHKIILAANSPYFNSLLTNGMAETTKKTIELKDVSSVAMEHILRFIYYDFKDNSDIGIRSTNLSAKQALETLKAVDMFQIENGMKDILADYLRLNIADDNCLEIVQTAEFIGQPKLAETANEHALLNFDNVWKTDGLLELGKNSLVSYLGDDRLVVTEEENIFYAVDRWMSKTKEREVHALELFECVRFCFIKSKVLSDEIYTHALTNQFPCLNNYIIGAFRHQTTPCYQHEEHYYRCKPRNCETSICASTIFGGDDISISVIRETLSKVQTFEMTCCAYLQSLGSYLLQDRVCLVGQNIYKYLRGGELYRNTYKQDDSNFKSKGWKKCRASNSRSGYLKSFTLTLCGDYIYLIGGEAANVTVSSQIDMYDWRKDVWQAPQGAITTLIHPVFGHLTVALKGSLYIIGGLTVDGSNSQFLQIYNTREGKISMGPKLPTSSLNADADNIAYYGIRGACCNEEIYCFWGKTISKYSPQTSQWTDLHDIVFLVLTAPTLLVRSSKILAFGGFTAPNVCNKKVFEFDPVSGTTKVLTSFEYSLLFGDLPRLVKDEHLIWL</sequence>
<comment type="caution">
    <text evidence="4">The sequence shown here is derived from an EMBL/GenBank/DDBJ whole genome shotgun (WGS) entry which is preliminary data.</text>
</comment>
<dbReference type="PANTHER" id="PTHR45632">
    <property type="entry name" value="LD33804P"/>
    <property type="match status" value="1"/>
</dbReference>
<dbReference type="SUPFAM" id="SSF54695">
    <property type="entry name" value="POZ domain"/>
    <property type="match status" value="1"/>
</dbReference>
<keyword evidence="1" id="KW-0880">Kelch repeat</keyword>
<dbReference type="AlphaFoldDB" id="A0A8S4PID8"/>
<keyword evidence="5" id="KW-1185">Reference proteome</keyword>
<dbReference type="InterPro" id="IPR011333">
    <property type="entry name" value="SKP1/BTB/POZ_sf"/>
</dbReference>
<proteinExistence type="predicted"/>
<protein>
    <recommendedName>
        <fullName evidence="3">BTB domain-containing protein</fullName>
    </recommendedName>
</protein>
<dbReference type="Gene3D" id="1.25.40.420">
    <property type="match status" value="1"/>
</dbReference>
<dbReference type="InterPro" id="IPR017096">
    <property type="entry name" value="BTB-kelch_protein"/>
</dbReference>
<dbReference type="InterPro" id="IPR000210">
    <property type="entry name" value="BTB/POZ_dom"/>
</dbReference>
<dbReference type="SMART" id="SM00875">
    <property type="entry name" value="BACK"/>
    <property type="match status" value="1"/>
</dbReference>
<dbReference type="CDD" id="cd18186">
    <property type="entry name" value="BTB_POZ_ZBTB_KLHL-like"/>
    <property type="match status" value="1"/>
</dbReference>
<evidence type="ECO:0000313" key="4">
    <source>
        <dbReference type="EMBL" id="CAH1793511.1"/>
    </source>
</evidence>
<dbReference type="PANTHER" id="PTHR45632:SF5">
    <property type="entry name" value="KELCH-LIKE PROTEIN 22"/>
    <property type="match status" value="1"/>
</dbReference>
<dbReference type="SMART" id="SM00225">
    <property type="entry name" value="BTB"/>
    <property type="match status" value="1"/>
</dbReference>
<dbReference type="EMBL" id="CAIIXF020000009">
    <property type="protein sequence ID" value="CAH1793511.1"/>
    <property type="molecule type" value="Genomic_DNA"/>
</dbReference>
<organism evidence="4 5">
    <name type="scientific">Owenia fusiformis</name>
    <name type="common">Polychaete worm</name>
    <dbReference type="NCBI Taxonomy" id="6347"/>
    <lineage>
        <taxon>Eukaryota</taxon>
        <taxon>Metazoa</taxon>
        <taxon>Spiralia</taxon>
        <taxon>Lophotrochozoa</taxon>
        <taxon>Annelida</taxon>
        <taxon>Polychaeta</taxon>
        <taxon>Sedentaria</taxon>
        <taxon>Canalipalpata</taxon>
        <taxon>Sabellida</taxon>
        <taxon>Oweniida</taxon>
        <taxon>Oweniidae</taxon>
        <taxon>Owenia</taxon>
    </lineage>
</organism>